<sequence>MIFNQRLQRLTGITIFTILTKITGLTGNWKDANQNISEFLVLKMRFITRTSRLECNRTVHNINNNVKKREIKKKVNGYCTNCW</sequence>
<dbReference type="VEuPathDB" id="FungiDB:RhiirFUN_004939"/>
<dbReference type="AlphaFoldDB" id="A0A915ZSQ2"/>
<reference evidence="1" key="1">
    <citation type="submission" date="2020-05" db="EMBL/GenBank/DDBJ databases">
        <authorList>
            <person name="Rincon C."/>
            <person name="Sanders R I."/>
            <person name="Robbins C."/>
            <person name="Chaturvedi A."/>
        </authorList>
    </citation>
    <scope>NUCLEOTIDE SEQUENCE</scope>
    <source>
        <strain evidence="1">CHB12</strain>
    </source>
</reference>
<accession>A0A915ZSQ2</accession>
<dbReference type="EMBL" id="CAGKOT010000062">
    <property type="protein sequence ID" value="CAB5388793.1"/>
    <property type="molecule type" value="Genomic_DNA"/>
</dbReference>
<gene>
    <name evidence="1" type="ORF">CHRIB12_LOCUS20768</name>
</gene>
<proteinExistence type="predicted"/>
<evidence type="ECO:0000313" key="2">
    <source>
        <dbReference type="Proteomes" id="UP000684084"/>
    </source>
</evidence>
<name>A0A915ZSQ2_9GLOM</name>
<protein>
    <submittedName>
        <fullName evidence="1">Uncharacterized protein</fullName>
    </submittedName>
</protein>
<organism evidence="1 2">
    <name type="scientific">Rhizophagus irregularis</name>
    <dbReference type="NCBI Taxonomy" id="588596"/>
    <lineage>
        <taxon>Eukaryota</taxon>
        <taxon>Fungi</taxon>
        <taxon>Fungi incertae sedis</taxon>
        <taxon>Mucoromycota</taxon>
        <taxon>Glomeromycotina</taxon>
        <taxon>Glomeromycetes</taxon>
        <taxon>Glomerales</taxon>
        <taxon>Glomeraceae</taxon>
        <taxon>Rhizophagus</taxon>
    </lineage>
</organism>
<dbReference type="OrthoDB" id="2451256at2759"/>
<comment type="caution">
    <text evidence="1">The sequence shown here is derived from an EMBL/GenBank/DDBJ whole genome shotgun (WGS) entry which is preliminary data.</text>
</comment>
<dbReference type="Proteomes" id="UP000684084">
    <property type="component" value="Unassembled WGS sequence"/>
</dbReference>
<evidence type="ECO:0000313" key="1">
    <source>
        <dbReference type="EMBL" id="CAB5388793.1"/>
    </source>
</evidence>